<gene>
    <name evidence="3" type="ORF">CV103_14705</name>
</gene>
<evidence type="ECO:0000313" key="4">
    <source>
        <dbReference type="Proteomes" id="UP000241206"/>
    </source>
</evidence>
<name>A0A2T4HRS6_9SPHN</name>
<keyword evidence="4" id="KW-1185">Reference proteome</keyword>
<dbReference type="Gene3D" id="3.30.160.670">
    <property type="match status" value="1"/>
</dbReference>
<comment type="caution">
    <text evidence="3">The sequence shown here is derived from an EMBL/GenBank/DDBJ whole genome shotgun (WGS) entry which is preliminary data.</text>
</comment>
<feature type="chain" id="PRO_5015556684" evidence="1">
    <location>
        <begin position="19"/>
        <end position="177"/>
    </location>
</feature>
<accession>A0A2T4HRS6</accession>
<proteinExistence type="predicted"/>
<dbReference type="Proteomes" id="UP000241206">
    <property type="component" value="Unassembled WGS sequence"/>
</dbReference>
<keyword evidence="1" id="KW-0732">Signal</keyword>
<organism evidence="3 4">
    <name type="scientific">Edaphosphingomonas fennica</name>
    <dbReference type="NCBI Taxonomy" id="114404"/>
    <lineage>
        <taxon>Bacteria</taxon>
        <taxon>Pseudomonadati</taxon>
        <taxon>Pseudomonadota</taxon>
        <taxon>Alphaproteobacteria</taxon>
        <taxon>Sphingomonadales</taxon>
        <taxon>Rhizorhabdaceae</taxon>
        <taxon>Edaphosphingomonas</taxon>
    </lineage>
</organism>
<protein>
    <submittedName>
        <fullName evidence="3">DUF4136 domain-containing protein</fullName>
    </submittedName>
</protein>
<feature type="domain" description="DUF4136" evidence="2">
    <location>
        <begin position="23"/>
        <end position="171"/>
    </location>
</feature>
<dbReference type="RefSeq" id="WP_107395370.1">
    <property type="nucleotide sequence ID" value="NZ_PHHF01000063.1"/>
</dbReference>
<reference evidence="3 4" key="1">
    <citation type="submission" date="2017-11" db="EMBL/GenBank/DDBJ databases">
        <title>Sphingomonas oleivorans sp. nov., isolated from oil-contaminated soil.</title>
        <authorList>
            <person name="Wang L."/>
            <person name="Chen L."/>
        </authorList>
    </citation>
    <scope>NUCLEOTIDE SEQUENCE [LARGE SCALE GENOMIC DNA]</scope>
    <source>
        <strain evidence="3 4">K101</strain>
    </source>
</reference>
<evidence type="ECO:0000313" key="3">
    <source>
        <dbReference type="EMBL" id="PTD18515.1"/>
    </source>
</evidence>
<sequence length="177" mass="19514">MAKRWFGIAVLLVATACASTPRVNYDSDPTADFSRYRSYSWVFSGVPQGMNPLLFERVKASIDRSLAARSFTQSANGDFAIAFTLGARDRVEVTDYGPYGPFFPRFGYGWGGYHDVDVRNVTDGTLTIDIYDVATKKPVWHGTATQEINRNKPDPAMIDVAVDAALANFPPPPPKAR</sequence>
<dbReference type="PROSITE" id="PS51257">
    <property type="entry name" value="PROKAR_LIPOPROTEIN"/>
    <property type="match status" value="1"/>
</dbReference>
<dbReference type="EMBL" id="PHHF01000063">
    <property type="protein sequence ID" value="PTD18515.1"/>
    <property type="molecule type" value="Genomic_DNA"/>
</dbReference>
<dbReference type="Pfam" id="PF13590">
    <property type="entry name" value="DUF4136"/>
    <property type="match status" value="1"/>
</dbReference>
<evidence type="ECO:0000259" key="2">
    <source>
        <dbReference type="Pfam" id="PF13590"/>
    </source>
</evidence>
<dbReference type="InterPro" id="IPR025411">
    <property type="entry name" value="DUF4136"/>
</dbReference>
<evidence type="ECO:0000256" key="1">
    <source>
        <dbReference type="SAM" id="SignalP"/>
    </source>
</evidence>
<dbReference type="AlphaFoldDB" id="A0A2T4HRS6"/>
<feature type="signal peptide" evidence="1">
    <location>
        <begin position="1"/>
        <end position="18"/>
    </location>
</feature>